<dbReference type="InterPro" id="IPR035996">
    <property type="entry name" value="4pyrrol_Methylase_sf"/>
</dbReference>
<keyword evidence="4 6" id="KW-0808">Transferase</keyword>
<dbReference type="Pfam" id="PF00590">
    <property type="entry name" value="TP_methylase"/>
    <property type="match status" value="1"/>
</dbReference>
<keyword evidence="1 6" id="KW-0963">Cytoplasm</keyword>
<comment type="catalytic activity">
    <reaction evidence="6">
        <text>cytidine(1402) in 16S rRNA + S-adenosyl-L-methionine = 2'-O-methylcytidine(1402) in 16S rRNA + S-adenosyl-L-homocysteine + H(+)</text>
        <dbReference type="Rhea" id="RHEA:42924"/>
        <dbReference type="Rhea" id="RHEA-COMP:10285"/>
        <dbReference type="Rhea" id="RHEA-COMP:10286"/>
        <dbReference type="ChEBI" id="CHEBI:15378"/>
        <dbReference type="ChEBI" id="CHEBI:57856"/>
        <dbReference type="ChEBI" id="CHEBI:59789"/>
        <dbReference type="ChEBI" id="CHEBI:74495"/>
        <dbReference type="ChEBI" id="CHEBI:82748"/>
        <dbReference type="EC" id="2.1.1.198"/>
    </reaction>
</comment>
<dbReference type="FunFam" id="3.40.1010.10:FF:000007">
    <property type="entry name" value="Ribosomal RNA small subunit methyltransferase I"/>
    <property type="match status" value="1"/>
</dbReference>
<keyword evidence="5 6" id="KW-0949">S-adenosyl-L-methionine</keyword>
<dbReference type="PANTHER" id="PTHR46111:SF1">
    <property type="entry name" value="RIBOSOMAL RNA SMALL SUBUNIT METHYLTRANSFERASE I"/>
    <property type="match status" value="1"/>
</dbReference>
<accession>A0A2V3DXN5</accession>
<evidence type="ECO:0000256" key="5">
    <source>
        <dbReference type="ARBA" id="ARBA00022691"/>
    </source>
</evidence>
<feature type="region of interest" description="Disordered" evidence="7">
    <location>
        <begin position="1"/>
        <end position="30"/>
    </location>
</feature>
<feature type="domain" description="Tetrapyrrole methylase" evidence="8">
    <location>
        <begin position="38"/>
        <end position="237"/>
    </location>
</feature>
<gene>
    <name evidence="6 9" type="primary">rsmI</name>
    <name evidence="9" type="ORF">CVS29_01940</name>
</gene>
<dbReference type="GO" id="GO:0070677">
    <property type="term" value="F:rRNA (cytosine-2'-O-)-methyltransferase activity"/>
    <property type="evidence" value="ECO:0007669"/>
    <property type="project" value="UniProtKB-UniRule"/>
</dbReference>
<evidence type="ECO:0000256" key="3">
    <source>
        <dbReference type="ARBA" id="ARBA00022603"/>
    </source>
</evidence>
<evidence type="ECO:0000256" key="1">
    <source>
        <dbReference type="ARBA" id="ARBA00022490"/>
    </source>
</evidence>
<dbReference type="InterPro" id="IPR008189">
    <property type="entry name" value="rRNA_ssu_MeTfrase_I"/>
</dbReference>
<comment type="similarity">
    <text evidence="6">Belongs to the methyltransferase superfamily. RsmI family.</text>
</comment>
<keyword evidence="10" id="KW-1185">Reference proteome</keyword>
<dbReference type="Gene3D" id="3.40.1010.10">
    <property type="entry name" value="Cobalt-precorrin-4 Transmethylase, Domain 1"/>
    <property type="match status" value="1"/>
</dbReference>
<dbReference type="Gene3D" id="3.30.950.10">
    <property type="entry name" value="Methyltransferase, Cobalt-precorrin-4 Transmethylase, Domain 2"/>
    <property type="match status" value="1"/>
</dbReference>
<dbReference type="EC" id="2.1.1.198" evidence="6"/>
<dbReference type="FunFam" id="3.30.950.10:FF:000002">
    <property type="entry name" value="Ribosomal RNA small subunit methyltransferase I"/>
    <property type="match status" value="1"/>
</dbReference>
<evidence type="ECO:0000313" key="9">
    <source>
        <dbReference type="EMBL" id="PXA69635.1"/>
    </source>
</evidence>
<dbReference type="PIRSF" id="PIRSF005917">
    <property type="entry name" value="MTase_YraL"/>
    <property type="match status" value="1"/>
</dbReference>
<dbReference type="CDD" id="cd11648">
    <property type="entry name" value="RsmI"/>
    <property type="match status" value="1"/>
</dbReference>
<proteinExistence type="inferred from homology"/>
<dbReference type="InterPro" id="IPR014777">
    <property type="entry name" value="4pyrrole_Mease_sub1"/>
</dbReference>
<dbReference type="AlphaFoldDB" id="A0A2V3DXN5"/>
<comment type="subcellular location">
    <subcellularLocation>
        <location evidence="6">Cytoplasm</location>
    </subcellularLocation>
</comment>
<dbReference type="OrthoDB" id="9809084at2"/>
<evidence type="ECO:0000256" key="2">
    <source>
        <dbReference type="ARBA" id="ARBA00022552"/>
    </source>
</evidence>
<dbReference type="HAMAP" id="MF_01877">
    <property type="entry name" value="16SrRNA_methyltr_I"/>
    <property type="match status" value="1"/>
</dbReference>
<evidence type="ECO:0000256" key="6">
    <source>
        <dbReference type="HAMAP-Rule" id="MF_01877"/>
    </source>
</evidence>
<evidence type="ECO:0000313" key="10">
    <source>
        <dbReference type="Proteomes" id="UP000246303"/>
    </source>
</evidence>
<name>A0A2V3DXN5_9MICC</name>
<comment type="function">
    <text evidence="6">Catalyzes the 2'-O-methylation of the ribose of cytidine 1402 (C1402) in 16S rRNA.</text>
</comment>
<keyword evidence="2 6" id="KW-0698">rRNA processing</keyword>
<evidence type="ECO:0000256" key="7">
    <source>
        <dbReference type="SAM" id="MobiDB-lite"/>
    </source>
</evidence>
<dbReference type="Proteomes" id="UP000246303">
    <property type="component" value="Unassembled WGS sequence"/>
</dbReference>
<dbReference type="NCBIfam" id="TIGR00096">
    <property type="entry name" value="16S rRNA (cytidine(1402)-2'-O)-methyltransferase"/>
    <property type="match status" value="1"/>
</dbReference>
<dbReference type="RefSeq" id="WP_110104920.1">
    <property type="nucleotide sequence ID" value="NZ_JBHMEU010000037.1"/>
</dbReference>
<sequence>MEDDFGTNPAPAHDDSETTEETLDSSLAPPALPGEGYIILAATPIGNMGDASARLIAWLGAADIVAAEDTRRLHRLVTSLGVKVGGQIISYHEHNEAVKTAELLAQVQSGKTLLMVTDAGMPSVSDPGFRLVSAAVAAGVKVTAAPGPSAVLTALALSGLPTDRFCFEGFLPRKSGERAARLHELALEKRTMVFFEAPHRLEAMLRALHTAFGPSRPGAVCRELTKTYEEVIRKPLSGLLEWAEENQIRGEIAIVVGGALEGDLGTTEDHVAAVNELMSQGMRMKEAVAVIAHDVHVSKRELYSAVLAARG</sequence>
<protein>
    <recommendedName>
        <fullName evidence="6">Ribosomal RNA small subunit methyltransferase I</fullName>
        <ecNumber evidence="6">2.1.1.198</ecNumber>
    </recommendedName>
    <alternativeName>
        <fullName evidence="6">16S rRNA 2'-O-ribose C1402 methyltransferase</fullName>
    </alternativeName>
    <alternativeName>
        <fullName evidence="6">rRNA (cytidine-2'-O-)-methyltransferase RsmI</fullName>
    </alternativeName>
</protein>
<dbReference type="EMBL" id="QHLZ01000001">
    <property type="protein sequence ID" value="PXA69635.1"/>
    <property type="molecule type" value="Genomic_DNA"/>
</dbReference>
<dbReference type="GO" id="GO:0005737">
    <property type="term" value="C:cytoplasm"/>
    <property type="evidence" value="ECO:0007669"/>
    <property type="project" value="UniProtKB-SubCell"/>
</dbReference>
<dbReference type="InterPro" id="IPR000878">
    <property type="entry name" value="4pyrrol_Mease"/>
</dbReference>
<organism evidence="9 10">
    <name type="scientific">Arthrobacter psychrochitiniphilus</name>
    <dbReference type="NCBI Taxonomy" id="291045"/>
    <lineage>
        <taxon>Bacteria</taxon>
        <taxon>Bacillati</taxon>
        <taxon>Actinomycetota</taxon>
        <taxon>Actinomycetes</taxon>
        <taxon>Micrococcales</taxon>
        <taxon>Micrococcaceae</taxon>
        <taxon>Arthrobacter</taxon>
    </lineage>
</organism>
<dbReference type="PANTHER" id="PTHR46111">
    <property type="entry name" value="RIBOSOMAL RNA SMALL SUBUNIT METHYLTRANSFERASE I"/>
    <property type="match status" value="1"/>
</dbReference>
<evidence type="ECO:0000259" key="8">
    <source>
        <dbReference type="Pfam" id="PF00590"/>
    </source>
</evidence>
<comment type="caution">
    <text evidence="9">The sequence shown here is derived from an EMBL/GenBank/DDBJ whole genome shotgun (WGS) entry which is preliminary data.</text>
</comment>
<dbReference type="SUPFAM" id="SSF53790">
    <property type="entry name" value="Tetrapyrrole methylase"/>
    <property type="match status" value="1"/>
</dbReference>
<dbReference type="InterPro" id="IPR014776">
    <property type="entry name" value="4pyrrole_Mease_sub2"/>
</dbReference>
<keyword evidence="3 6" id="KW-0489">Methyltransferase</keyword>
<evidence type="ECO:0000256" key="4">
    <source>
        <dbReference type="ARBA" id="ARBA00022679"/>
    </source>
</evidence>
<reference evidence="9 10" key="1">
    <citation type="submission" date="2018-05" db="EMBL/GenBank/DDBJ databases">
        <title>Genetic diversity of glacier-inhabiting Cryobacterium bacteria in China and description of Cryobacterium mengkeensis sp. nov. and Arthrobacter glacialis sp. nov.</title>
        <authorList>
            <person name="Liu Q."/>
            <person name="Xin Y.-H."/>
        </authorList>
    </citation>
    <scope>NUCLEOTIDE SEQUENCE [LARGE SCALE GENOMIC DNA]</scope>
    <source>
        <strain evidence="9 10">GP3</strain>
    </source>
</reference>